<protein>
    <submittedName>
        <fullName evidence="1">Uncharacterized protein</fullName>
    </submittedName>
</protein>
<dbReference type="EMBL" id="CM042054">
    <property type="protein sequence ID" value="KAI3706990.1"/>
    <property type="molecule type" value="Genomic_DNA"/>
</dbReference>
<evidence type="ECO:0000313" key="1">
    <source>
        <dbReference type="EMBL" id="KAI3706990.1"/>
    </source>
</evidence>
<dbReference type="Proteomes" id="UP001055879">
    <property type="component" value="Linkage Group LG08"/>
</dbReference>
<evidence type="ECO:0000313" key="2">
    <source>
        <dbReference type="Proteomes" id="UP001055879"/>
    </source>
</evidence>
<reference evidence="1 2" key="2">
    <citation type="journal article" date="2022" name="Mol. Ecol. Resour.">
        <title>The genomes of chicory, endive, great burdock and yacon provide insights into Asteraceae paleo-polyploidization history and plant inulin production.</title>
        <authorList>
            <person name="Fan W."/>
            <person name="Wang S."/>
            <person name="Wang H."/>
            <person name="Wang A."/>
            <person name="Jiang F."/>
            <person name="Liu H."/>
            <person name="Zhao H."/>
            <person name="Xu D."/>
            <person name="Zhang Y."/>
        </authorList>
    </citation>
    <scope>NUCLEOTIDE SEQUENCE [LARGE SCALE GENOMIC DNA]</scope>
    <source>
        <strain evidence="2">cv. Niubang</strain>
    </source>
</reference>
<organism evidence="1 2">
    <name type="scientific">Arctium lappa</name>
    <name type="common">Greater burdock</name>
    <name type="synonym">Lappa major</name>
    <dbReference type="NCBI Taxonomy" id="4217"/>
    <lineage>
        <taxon>Eukaryota</taxon>
        <taxon>Viridiplantae</taxon>
        <taxon>Streptophyta</taxon>
        <taxon>Embryophyta</taxon>
        <taxon>Tracheophyta</taxon>
        <taxon>Spermatophyta</taxon>
        <taxon>Magnoliopsida</taxon>
        <taxon>eudicotyledons</taxon>
        <taxon>Gunneridae</taxon>
        <taxon>Pentapetalae</taxon>
        <taxon>asterids</taxon>
        <taxon>campanulids</taxon>
        <taxon>Asterales</taxon>
        <taxon>Asteraceae</taxon>
        <taxon>Carduoideae</taxon>
        <taxon>Cardueae</taxon>
        <taxon>Arctiinae</taxon>
        <taxon>Arctium</taxon>
    </lineage>
</organism>
<accession>A0ACB9AEX7</accession>
<comment type="caution">
    <text evidence="1">The sequence shown here is derived from an EMBL/GenBank/DDBJ whole genome shotgun (WGS) entry which is preliminary data.</text>
</comment>
<gene>
    <name evidence="1" type="ORF">L6452_25133</name>
</gene>
<name>A0ACB9AEX7_ARCLA</name>
<proteinExistence type="predicted"/>
<keyword evidence="2" id="KW-1185">Reference proteome</keyword>
<sequence length="708" mass="79925">MTYNSELKDGSDLNKVEIPQSCRNDEFYVNPDLYVKDGGGEGCIDENELRALFDQVLSFFLKEVSVNRDAFRPFPPKLGDGQEADLFKLFLTVRRIGSYELVSENDMWGFVASECGLEIRLVGSLKLLYVKYLKELDQWLNKGGFKDEKMENVEIGVIEKLDLLSRQLDDQIGKSVNDGEIVGSKDGKKGVEFDYDEGMLGEKNNEGILGLNQNEGNLGLNQNEGGMNLDVAKTSVSFSRINGDDEELRGGEVKRCELSPENVVKKVGFSVINDDNRRSELSPDNVVKKARLSVIDDDDDDDEEFSVEDEKQIGLSIKNVVNEVLRFHSDNDVTLTAKDDDDGVNVVSNNVKNVENVVGSRKRKREEVHLSLSEMLDWVQNAARDPHGAAVETSQGSSKGKNDRSDKVWKQVLLARKALFAELNVDSGNEAGGSQKKNQKMHPSMYEDKASEGTRCSGRATSAKQSARIKRQRTESGKAPMDRTSKTNEPQDHEYNLGSRYQAVVPEWTGPVYDSDPKWLGTQMWPPPDDHGEKDEKGIVPVGRGRQDSCECLVPRSAECVRFHVAENRLKLKIELGPLFFKWKFNLMGEEASLSWQPEEEKQFKSLVVKARQDLAHSNKSRHEIMNKFWKKASDSIPAKPKQKLVCYYFNVFVLRRRSYQNRVTPKEIDSDNDEQEVGSVGDRFGYEKVHGLKLKCSENKQCTDLES</sequence>
<reference evidence="2" key="1">
    <citation type="journal article" date="2022" name="Mol. Ecol. Resour.">
        <title>The genomes of chicory, endive, great burdock and yacon provide insights into Asteraceae palaeo-polyploidization history and plant inulin production.</title>
        <authorList>
            <person name="Fan W."/>
            <person name="Wang S."/>
            <person name="Wang H."/>
            <person name="Wang A."/>
            <person name="Jiang F."/>
            <person name="Liu H."/>
            <person name="Zhao H."/>
            <person name="Xu D."/>
            <person name="Zhang Y."/>
        </authorList>
    </citation>
    <scope>NUCLEOTIDE SEQUENCE [LARGE SCALE GENOMIC DNA]</scope>
    <source>
        <strain evidence="2">cv. Niubang</strain>
    </source>
</reference>